<dbReference type="Proteomes" id="UP001177140">
    <property type="component" value="Unassembled WGS sequence"/>
</dbReference>
<sequence>KTSGWNQSIIALVQSGLTDSVVTTTTNTPNQASTSTPNYRLCLYEPAGNSKRVTLPPIPGYDGGLRYCCRFAGVGQDIVVIGGWSTRTRKASNSVYIYNLITAAWRCGTDMPGDMRSFFGCASDSKTVYIAGGHDQKKNALRSVLAYDVCSDVWVALPDMARRRDECRGLVYGGKLHVIGGYRRECPGDFYFQKSAETFNVDTGTWNPVEEGFVGADKSPKRYLFDCQGNMYKSRSPYLERLYGSTWHRFVEFPDDVRMGQFVTTWGETRMVVIGSKNWDSPLNCYALVFGEHEEKCGWTKLEMSEQFMGPVAPGLFGCNLQL</sequence>
<feature type="non-terminal residue" evidence="1">
    <location>
        <position position="1"/>
    </location>
</feature>
<evidence type="ECO:0000313" key="1">
    <source>
        <dbReference type="EMBL" id="MCL7033919.1"/>
    </source>
</evidence>
<gene>
    <name evidence="1" type="ORF">MKW94_018435</name>
</gene>
<dbReference type="GO" id="GO:2000762">
    <property type="term" value="P:regulation of phenylpropanoid metabolic process"/>
    <property type="evidence" value="ECO:0007669"/>
    <property type="project" value="InterPro"/>
</dbReference>
<dbReference type="InterPro" id="IPR015915">
    <property type="entry name" value="Kelch-typ_b-propeller"/>
</dbReference>
<evidence type="ECO:0008006" key="3">
    <source>
        <dbReference type="Google" id="ProtNLM"/>
    </source>
</evidence>
<reference evidence="1" key="1">
    <citation type="submission" date="2022-03" db="EMBL/GenBank/DDBJ databases">
        <title>A functionally conserved STORR gene fusion in Papaver species that diverged 16.8 million years ago.</title>
        <authorList>
            <person name="Catania T."/>
        </authorList>
    </citation>
    <scope>NUCLEOTIDE SEQUENCE</scope>
    <source>
        <strain evidence="1">S-191538</strain>
    </source>
</reference>
<comment type="caution">
    <text evidence="1">The sequence shown here is derived from an EMBL/GenBank/DDBJ whole genome shotgun (WGS) entry which is preliminary data.</text>
</comment>
<accession>A0AA41V7Q4</accession>
<keyword evidence="2" id="KW-1185">Reference proteome</keyword>
<dbReference type="Gene3D" id="2.120.10.80">
    <property type="entry name" value="Kelch-type beta propeller"/>
    <property type="match status" value="1"/>
</dbReference>
<dbReference type="AlphaFoldDB" id="A0AA41V7Q4"/>
<organism evidence="1 2">
    <name type="scientific">Papaver nudicaule</name>
    <name type="common">Iceland poppy</name>
    <dbReference type="NCBI Taxonomy" id="74823"/>
    <lineage>
        <taxon>Eukaryota</taxon>
        <taxon>Viridiplantae</taxon>
        <taxon>Streptophyta</taxon>
        <taxon>Embryophyta</taxon>
        <taxon>Tracheophyta</taxon>
        <taxon>Spermatophyta</taxon>
        <taxon>Magnoliopsida</taxon>
        <taxon>Ranunculales</taxon>
        <taxon>Papaveraceae</taxon>
        <taxon>Papaveroideae</taxon>
        <taxon>Papaver</taxon>
    </lineage>
</organism>
<proteinExistence type="predicted"/>
<name>A0AA41V7Q4_PAPNU</name>
<protein>
    <recommendedName>
        <fullName evidence="3">Kelch repeat-containing protein</fullName>
    </recommendedName>
</protein>
<dbReference type="InterPro" id="IPR006652">
    <property type="entry name" value="Kelch_1"/>
</dbReference>
<dbReference type="GO" id="GO:0080037">
    <property type="term" value="P:negative regulation of cytokinin-activated signaling pathway"/>
    <property type="evidence" value="ECO:0007669"/>
    <property type="project" value="InterPro"/>
</dbReference>
<dbReference type="SUPFAM" id="SSF117281">
    <property type="entry name" value="Kelch motif"/>
    <property type="match status" value="1"/>
</dbReference>
<dbReference type="InterPro" id="IPR044595">
    <property type="entry name" value="KMD1-4"/>
</dbReference>
<evidence type="ECO:0000313" key="2">
    <source>
        <dbReference type="Proteomes" id="UP001177140"/>
    </source>
</evidence>
<dbReference type="PANTHER" id="PTHR46407">
    <property type="entry name" value="OS02G0208700 PROTEIN"/>
    <property type="match status" value="1"/>
</dbReference>
<dbReference type="EMBL" id="JAJJMA010140026">
    <property type="protein sequence ID" value="MCL7033919.1"/>
    <property type="molecule type" value="Genomic_DNA"/>
</dbReference>
<dbReference type="Pfam" id="PF01344">
    <property type="entry name" value="Kelch_1"/>
    <property type="match status" value="2"/>
</dbReference>
<dbReference type="PANTHER" id="PTHR46407:SF3">
    <property type="entry name" value="OS02G0208700 PROTEIN"/>
    <property type="match status" value="1"/>
</dbReference>
<dbReference type="SMART" id="SM00612">
    <property type="entry name" value="Kelch"/>
    <property type="match status" value="2"/>
</dbReference>